<keyword evidence="1" id="KW-0472">Membrane</keyword>
<dbReference type="AlphaFoldDB" id="A0A6A8GM14"/>
<sequence length="121" mass="12904">MRQFLSFGFLAWLGATVAFRLAGHYLLDPASPLIVGALYVAVVPAMSGLALALYRWNGVTGAKRLEAAVALVLPGMFLDTVAIAFFGSVFPNMVPGAAKHFGGMLLLAYATVLVTGFVRRW</sequence>
<gene>
    <name evidence="2" type="ORF">GJR96_16785</name>
</gene>
<evidence type="ECO:0000256" key="1">
    <source>
        <dbReference type="SAM" id="Phobius"/>
    </source>
</evidence>
<accession>A0A6A8GM14</accession>
<name>A0A6A8GM14_9EURY</name>
<proteinExistence type="predicted"/>
<organism evidence="2 3">
    <name type="scientific">Haloferax litoreum</name>
    <dbReference type="NCBI Taxonomy" id="2666140"/>
    <lineage>
        <taxon>Archaea</taxon>
        <taxon>Methanobacteriati</taxon>
        <taxon>Methanobacteriota</taxon>
        <taxon>Stenosarchaea group</taxon>
        <taxon>Halobacteria</taxon>
        <taxon>Halobacteriales</taxon>
        <taxon>Haloferacaceae</taxon>
        <taxon>Haloferax</taxon>
    </lineage>
</organism>
<keyword evidence="1" id="KW-1133">Transmembrane helix</keyword>
<dbReference type="Pfam" id="PF17329">
    <property type="entry name" value="DUF5367"/>
    <property type="match status" value="1"/>
</dbReference>
<keyword evidence="1" id="KW-0812">Transmembrane</keyword>
<comment type="caution">
    <text evidence="2">The sequence shown here is derived from an EMBL/GenBank/DDBJ whole genome shotgun (WGS) entry which is preliminary data.</text>
</comment>
<feature type="transmembrane region" description="Helical" evidence="1">
    <location>
        <begin position="36"/>
        <end position="56"/>
    </location>
</feature>
<dbReference type="EMBL" id="WKJO01000002">
    <property type="protein sequence ID" value="MRX23602.1"/>
    <property type="molecule type" value="Genomic_DNA"/>
</dbReference>
<evidence type="ECO:0000313" key="3">
    <source>
        <dbReference type="Proteomes" id="UP000439022"/>
    </source>
</evidence>
<feature type="transmembrane region" description="Helical" evidence="1">
    <location>
        <begin position="101"/>
        <end position="118"/>
    </location>
</feature>
<evidence type="ECO:0000313" key="2">
    <source>
        <dbReference type="EMBL" id="MRX23602.1"/>
    </source>
</evidence>
<feature type="transmembrane region" description="Helical" evidence="1">
    <location>
        <begin position="68"/>
        <end position="89"/>
    </location>
</feature>
<dbReference type="InterPro" id="IPR020509">
    <property type="entry name" value="Uncharacterised_YnzE"/>
</dbReference>
<dbReference type="Proteomes" id="UP000439022">
    <property type="component" value="Unassembled WGS sequence"/>
</dbReference>
<reference evidence="2 3" key="1">
    <citation type="submission" date="2019-11" db="EMBL/GenBank/DDBJ databases">
        <title>Whole genome sequence of Haloferax sp. MBLA0076.</title>
        <authorList>
            <person name="Seo M.-J."/>
            <person name="Cho E.-S."/>
        </authorList>
    </citation>
    <scope>NUCLEOTIDE SEQUENCE [LARGE SCALE GENOMIC DNA]</scope>
    <source>
        <strain evidence="2 3">MBLA0076</strain>
    </source>
</reference>
<protein>
    <submittedName>
        <fullName evidence="2">Uncharacterized protein</fullName>
    </submittedName>
</protein>
<keyword evidence="3" id="KW-1185">Reference proteome</keyword>